<accession>A0A3P7U204</accession>
<dbReference type="WBParaSite" id="HPBE_0000280901-mRNA-1">
    <property type="protein sequence ID" value="HPBE_0000280901-mRNA-1"/>
    <property type="gene ID" value="HPBE_0000280901"/>
</dbReference>
<name>A0A183F9G7_HELPZ</name>
<evidence type="ECO:0000313" key="2">
    <source>
        <dbReference type="Proteomes" id="UP000050761"/>
    </source>
</evidence>
<keyword evidence="2" id="KW-1185">Reference proteome</keyword>
<dbReference type="AlphaFoldDB" id="A0A183F9G7"/>
<organism evidence="2 3">
    <name type="scientific">Heligmosomoides polygyrus</name>
    <name type="common">Parasitic roundworm</name>
    <dbReference type="NCBI Taxonomy" id="6339"/>
    <lineage>
        <taxon>Eukaryota</taxon>
        <taxon>Metazoa</taxon>
        <taxon>Ecdysozoa</taxon>
        <taxon>Nematoda</taxon>
        <taxon>Chromadorea</taxon>
        <taxon>Rhabditida</taxon>
        <taxon>Rhabditina</taxon>
        <taxon>Rhabditomorpha</taxon>
        <taxon>Strongyloidea</taxon>
        <taxon>Heligmosomidae</taxon>
        <taxon>Heligmosomoides</taxon>
    </lineage>
</organism>
<evidence type="ECO:0000313" key="3">
    <source>
        <dbReference type="WBParaSite" id="HPBE_0000280901-mRNA-1"/>
    </source>
</evidence>
<protein>
    <submittedName>
        <fullName evidence="3">NR LBD domain-containing protein</fullName>
    </submittedName>
</protein>
<accession>A0A183F9G7</accession>
<evidence type="ECO:0000313" key="1">
    <source>
        <dbReference type="EMBL" id="VDO28446.1"/>
    </source>
</evidence>
<reference evidence="1 2" key="1">
    <citation type="submission" date="2018-11" db="EMBL/GenBank/DDBJ databases">
        <authorList>
            <consortium name="Pathogen Informatics"/>
        </authorList>
    </citation>
    <scope>NUCLEOTIDE SEQUENCE [LARGE SCALE GENOMIC DNA]</scope>
</reference>
<proteinExistence type="predicted"/>
<dbReference type="Proteomes" id="UP000050761">
    <property type="component" value="Unassembled WGS sequence"/>
</dbReference>
<reference evidence="3" key="2">
    <citation type="submission" date="2019-09" db="UniProtKB">
        <authorList>
            <consortium name="WormBaseParasite"/>
        </authorList>
    </citation>
    <scope>IDENTIFICATION</scope>
</reference>
<dbReference type="OrthoDB" id="5946976at2759"/>
<gene>
    <name evidence="1" type="ORF">HPBE_LOCUS2810</name>
</gene>
<dbReference type="EMBL" id="UZAH01005007">
    <property type="protein sequence ID" value="VDO28446.1"/>
    <property type="molecule type" value="Genomic_DNA"/>
</dbReference>
<sequence>MGNTFAVSDLSVDIGVPLKESYRVARVTTPSLWEFLRDCIKNPKLIAMLAIMYARMDEIIWRMRDNTKWLMINYVGISRFTLSEGCGKLSIKIFGHSDCRIALP</sequence>